<proteinExistence type="predicted"/>
<sequence>MIKFSIFLFQLAVISSALAQEKKVTADSEARSYVASLDTAGSLSALLAPAIPNLPSPNLGWLDDPDVHLASRKFTVGVSYKNMAPELLLAGGHTLLDSVFSKFTALPYGAGDNGGCVFSILMSYAPLTGTNCGAGAYESVANYTLAINNPPWYVAGAEFKDENGISHSLTFSDHEAFLRPALPITYVQFMHAGAHVLTNIAAGSAFRGGWPAIDGIDAHRGLINPLYAQNLASWHSSTDNRGTYTVLTMEGQWQPFTGLLKNGARNVDIGHSPFAGSNNIATMRDSVDVIENSFWPMKKQPFIEIGTYVKHFTRNTTCSVQVDNDETNPKNLSPSRDCDEELDNWYTGPDYGATMHGLTIGSQFNNKVSSDSYGLGISGQWPTGMRINVDSSSMDIDGDAFKIAPRLGPDKSIGSRQEVFEFDEEPFKGSGWTSQFKMWQQIDSNGFNDPNGYQNQHDTSWWMGPRYGDSIYSMSKSASNGGATVYNPGWAKGGVALCGSNAPQLPNKGFPATACLTVSDWGDTSTSGSITAHNGIHVIGNIDASGGGTFGGNLNIINGRSLLLVPEAKNAPFVFAYGDVSLVQKSPQLHISNSRGGWSYIRVDSVIGTLGTPANSSAPCDPGQSQDDKNFHYVCTSPNHWRRIALQDF</sequence>
<gene>
    <name evidence="2" type="ORF">SSA02_12590</name>
</gene>
<feature type="chain" id="PRO_5021948305" evidence="1">
    <location>
        <begin position="20"/>
        <end position="649"/>
    </location>
</feature>
<dbReference type="OrthoDB" id="7262119at2"/>
<dbReference type="EMBL" id="BJVC01000002">
    <property type="protein sequence ID" value="GEL02096.1"/>
    <property type="molecule type" value="Genomic_DNA"/>
</dbReference>
<protein>
    <submittedName>
        <fullName evidence="2">Uncharacterized protein</fullName>
    </submittedName>
</protein>
<dbReference type="RefSeq" id="WP_147093151.1">
    <property type="nucleotide sequence ID" value="NZ_BJVC01000002.1"/>
</dbReference>
<name>A0A511BP29_9PROT</name>
<evidence type="ECO:0000313" key="2">
    <source>
        <dbReference type="EMBL" id="GEL02096.1"/>
    </source>
</evidence>
<evidence type="ECO:0000313" key="3">
    <source>
        <dbReference type="Proteomes" id="UP000321405"/>
    </source>
</evidence>
<feature type="signal peptide" evidence="1">
    <location>
        <begin position="1"/>
        <end position="19"/>
    </location>
</feature>
<dbReference type="AlphaFoldDB" id="A0A511BP29"/>
<accession>A0A511BP29</accession>
<reference evidence="2 3" key="1">
    <citation type="submission" date="2019-07" db="EMBL/GenBank/DDBJ databases">
        <title>Whole genome shotgun sequence of Swaminathania salitolerans NBRC 104436.</title>
        <authorList>
            <person name="Hosoyama A."/>
            <person name="Uohara A."/>
            <person name="Ohji S."/>
            <person name="Ichikawa N."/>
        </authorList>
    </citation>
    <scope>NUCLEOTIDE SEQUENCE [LARGE SCALE GENOMIC DNA]</scope>
    <source>
        <strain evidence="2 3">NBRC 104436</strain>
    </source>
</reference>
<keyword evidence="1" id="KW-0732">Signal</keyword>
<comment type="caution">
    <text evidence="2">The sequence shown here is derived from an EMBL/GenBank/DDBJ whole genome shotgun (WGS) entry which is preliminary data.</text>
</comment>
<dbReference type="Proteomes" id="UP000321405">
    <property type="component" value="Unassembled WGS sequence"/>
</dbReference>
<evidence type="ECO:0000256" key="1">
    <source>
        <dbReference type="SAM" id="SignalP"/>
    </source>
</evidence>
<keyword evidence="3" id="KW-1185">Reference proteome</keyword>
<organism evidence="2 3">
    <name type="scientific">Swaminathania salitolerans</name>
    <dbReference type="NCBI Taxonomy" id="182838"/>
    <lineage>
        <taxon>Bacteria</taxon>
        <taxon>Pseudomonadati</taxon>
        <taxon>Pseudomonadota</taxon>
        <taxon>Alphaproteobacteria</taxon>
        <taxon>Acetobacterales</taxon>
        <taxon>Acetobacteraceae</taxon>
        <taxon>Swaminathania</taxon>
    </lineage>
</organism>